<organism evidence="5">
    <name type="scientific">Eremomyces bilateralis CBS 781.70</name>
    <dbReference type="NCBI Taxonomy" id="1392243"/>
    <lineage>
        <taxon>Eukaryota</taxon>
        <taxon>Fungi</taxon>
        <taxon>Dikarya</taxon>
        <taxon>Ascomycota</taxon>
        <taxon>Pezizomycotina</taxon>
        <taxon>Dothideomycetes</taxon>
        <taxon>Dothideomycetes incertae sedis</taxon>
        <taxon>Eremomycetales</taxon>
        <taxon>Eremomycetaceae</taxon>
        <taxon>Eremomyces</taxon>
    </lineage>
</organism>
<evidence type="ECO:0000313" key="5">
    <source>
        <dbReference type="EMBL" id="KAF1814126.1"/>
    </source>
</evidence>
<dbReference type="Proteomes" id="UP000504638">
    <property type="component" value="Unplaced"/>
</dbReference>
<keyword evidence="1" id="KW-0521">NADP</keyword>
<dbReference type="InterPro" id="IPR050523">
    <property type="entry name" value="AKR_Detox_Biosynth"/>
</dbReference>
<reference evidence="5 7" key="1">
    <citation type="submission" date="2020-01" db="EMBL/GenBank/DDBJ databases">
        <authorList>
            <consortium name="DOE Joint Genome Institute"/>
            <person name="Haridas S."/>
            <person name="Albert R."/>
            <person name="Binder M."/>
            <person name="Bloem J."/>
            <person name="Labutti K."/>
            <person name="Salamov A."/>
            <person name="Andreopoulos B."/>
            <person name="Baker S.E."/>
            <person name="Barry K."/>
            <person name="Bills G."/>
            <person name="Bluhm B.H."/>
            <person name="Cannon C."/>
            <person name="Castanera R."/>
            <person name="Culley D.E."/>
            <person name="Daum C."/>
            <person name="Ezra D."/>
            <person name="Gonzalez J.B."/>
            <person name="Henrissat B."/>
            <person name="Kuo A."/>
            <person name="Liang C."/>
            <person name="Lipzen A."/>
            <person name="Lutzoni F."/>
            <person name="Magnuson J."/>
            <person name="Mondo S."/>
            <person name="Nolan M."/>
            <person name="Ohm R."/>
            <person name="Pangilinan J."/>
            <person name="Park H.-J."/>
            <person name="Ramirez L."/>
            <person name="Alfaro M."/>
            <person name="Sun H."/>
            <person name="Tritt A."/>
            <person name="Yoshinaga Y."/>
            <person name="Zwiers L.-H."/>
            <person name="Turgeon B.G."/>
            <person name="Goodwin S.B."/>
            <person name="Spatafora J.W."/>
            <person name="Crous P.W."/>
            <person name="Grigoriev I.V."/>
        </authorList>
    </citation>
    <scope>NUCLEOTIDE SEQUENCE</scope>
    <source>
        <strain evidence="5 7">CBS 781.70</strain>
    </source>
</reference>
<evidence type="ECO:0000256" key="3">
    <source>
        <dbReference type="ARBA" id="ARBA00038157"/>
    </source>
</evidence>
<evidence type="ECO:0000259" key="4">
    <source>
        <dbReference type="Pfam" id="PF00248"/>
    </source>
</evidence>
<reference evidence="7" key="2">
    <citation type="submission" date="2020-04" db="EMBL/GenBank/DDBJ databases">
        <authorList>
            <consortium name="NCBI Genome Project"/>
        </authorList>
    </citation>
    <scope>NUCLEOTIDE SEQUENCE</scope>
    <source>
        <strain evidence="7">CBS 781.70</strain>
    </source>
</reference>
<name>A0A6G1G864_9PEZI</name>
<dbReference type="InterPro" id="IPR036812">
    <property type="entry name" value="NAD(P)_OxRdtase_dom_sf"/>
</dbReference>
<reference evidence="7" key="3">
    <citation type="submission" date="2025-04" db="UniProtKB">
        <authorList>
            <consortium name="RefSeq"/>
        </authorList>
    </citation>
    <scope>IDENTIFICATION</scope>
    <source>
        <strain evidence="7">CBS 781.70</strain>
    </source>
</reference>
<protein>
    <recommendedName>
        <fullName evidence="4">NADP-dependent oxidoreductase domain-containing protein</fullName>
    </recommendedName>
</protein>
<dbReference type="InterPro" id="IPR023210">
    <property type="entry name" value="NADP_OxRdtase_dom"/>
</dbReference>
<dbReference type="SUPFAM" id="SSF51430">
    <property type="entry name" value="NAD(P)-linked oxidoreductase"/>
    <property type="match status" value="1"/>
</dbReference>
<dbReference type="GeneID" id="54422872"/>
<dbReference type="EMBL" id="ML975153">
    <property type="protein sequence ID" value="KAF1814126.1"/>
    <property type="molecule type" value="Genomic_DNA"/>
</dbReference>
<keyword evidence="2" id="KW-0560">Oxidoreductase</keyword>
<dbReference type="PANTHER" id="PTHR43364">
    <property type="entry name" value="NADH-SPECIFIC METHYLGLYOXAL REDUCTASE-RELATED"/>
    <property type="match status" value="1"/>
</dbReference>
<dbReference type="RefSeq" id="XP_033535757.1">
    <property type="nucleotide sequence ID" value="XM_033682302.1"/>
</dbReference>
<evidence type="ECO:0000313" key="6">
    <source>
        <dbReference type="Proteomes" id="UP000504638"/>
    </source>
</evidence>
<keyword evidence="6" id="KW-1185">Reference proteome</keyword>
<accession>A0A6G1G864</accession>
<gene>
    <name evidence="5 7" type="ORF">P152DRAFT_499703</name>
</gene>
<evidence type="ECO:0000256" key="2">
    <source>
        <dbReference type="ARBA" id="ARBA00023002"/>
    </source>
</evidence>
<dbReference type="PANTHER" id="PTHR43364:SF7">
    <property type="entry name" value="NADP-DEPENDENT OXIDOREDUCTASE DOMAIN-CONTAINING PROTEIN-RELATED"/>
    <property type="match status" value="1"/>
</dbReference>
<dbReference type="Gene3D" id="3.20.20.100">
    <property type="entry name" value="NADP-dependent oxidoreductase domain"/>
    <property type="match status" value="1"/>
</dbReference>
<evidence type="ECO:0000313" key="7">
    <source>
        <dbReference type="RefSeq" id="XP_033535757.1"/>
    </source>
</evidence>
<feature type="domain" description="NADP-dependent oxidoreductase" evidence="4">
    <location>
        <begin position="30"/>
        <end position="113"/>
    </location>
</feature>
<proteinExistence type="inferred from homology"/>
<evidence type="ECO:0000256" key="1">
    <source>
        <dbReference type="ARBA" id="ARBA00022857"/>
    </source>
</evidence>
<dbReference type="OrthoDB" id="3933349at2759"/>
<dbReference type="AlphaFoldDB" id="A0A6G1G864"/>
<comment type="similarity">
    <text evidence="3">Belongs to the aldo/keto reductase family. Aldo/keto reductase 2 subfamily.</text>
</comment>
<dbReference type="Pfam" id="PF00248">
    <property type="entry name" value="Aldo_ket_red"/>
    <property type="match status" value="1"/>
</dbReference>
<dbReference type="GO" id="GO:0016491">
    <property type="term" value="F:oxidoreductase activity"/>
    <property type="evidence" value="ECO:0007669"/>
    <property type="project" value="UniProtKB-KW"/>
</dbReference>
<sequence>MSYFAPAPPPKTALGHHRLLSPNASIRVSPLCLGAMNFGNAWYVPVGRSQCWGRRAQLIYKDTSFEILDYFWESGGNFIATASSYQFGESETWIGEWMKARANRDEMVIATGFPNSMLFGAEYSINKSTGGIFLSKLGGPVDTVPQNGPIKPHKL</sequence>